<accession>A0ABS6TI07</accession>
<dbReference type="RefSeq" id="WP_218327681.1">
    <property type="nucleotide sequence ID" value="NZ_JAHUZB010000013.1"/>
</dbReference>
<gene>
    <name evidence="1" type="ORF">KUA55_17570</name>
</gene>
<reference evidence="1 2" key="1">
    <citation type="submission" date="2021-06" db="EMBL/GenBank/DDBJ databases">
        <title>Enterococcus alishanensis sp. nov., a novel lactic acid bacterium isolated from fresh coffee beans.</title>
        <authorList>
            <person name="Chen Y.-S."/>
        </authorList>
    </citation>
    <scope>NUCLEOTIDE SEQUENCE [LARGE SCALE GENOMIC DNA]</scope>
    <source>
        <strain evidence="1 2">ALS3</strain>
    </source>
</reference>
<proteinExistence type="predicted"/>
<sequence>MKDEYIDFLIEDTLRSLKEEQEKDLKEKEEKYKLRAIITAYGSFQRTVQYKKKLDCIETNELEDKKIHFKNQAYELLRHGIMGLNNREVSQDSFDSWHYTLTMNFQNLENNVLSIGQIQKWINITLKYWLVLEEFKKINDTNIRKYTQYLHIPVDKVVLTKIEELLQIFPIDEKPWSKWSNYEQYLTYQNDIRQKLDKSQYHNSPIQWEFMVWNDSEK</sequence>
<dbReference type="Proteomes" id="UP000774130">
    <property type="component" value="Unassembled WGS sequence"/>
</dbReference>
<keyword evidence="2" id="KW-1185">Reference proteome</keyword>
<evidence type="ECO:0000313" key="1">
    <source>
        <dbReference type="EMBL" id="MBV7392467.1"/>
    </source>
</evidence>
<comment type="caution">
    <text evidence="1">The sequence shown here is derived from an EMBL/GenBank/DDBJ whole genome shotgun (WGS) entry which is preliminary data.</text>
</comment>
<dbReference type="EMBL" id="JAHUZB010000013">
    <property type="protein sequence ID" value="MBV7392467.1"/>
    <property type="molecule type" value="Genomic_DNA"/>
</dbReference>
<evidence type="ECO:0000313" key="2">
    <source>
        <dbReference type="Proteomes" id="UP000774130"/>
    </source>
</evidence>
<protein>
    <submittedName>
        <fullName evidence="1">Uncharacterized protein</fullName>
    </submittedName>
</protein>
<organism evidence="1 2">
    <name type="scientific">Enterococcus alishanensis</name>
    <dbReference type="NCBI Taxonomy" id="1303817"/>
    <lineage>
        <taxon>Bacteria</taxon>
        <taxon>Bacillati</taxon>
        <taxon>Bacillota</taxon>
        <taxon>Bacilli</taxon>
        <taxon>Lactobacillales</taxon>
        <taxon>Enterococcaceae</taxon>
        <taxon>Enterococcus</taxon>
    </lineage>
</organism>
<name>A0ABS6TI07_9ENTE</name>